<dbReference type="FunCoup" id="A0A1E5RN55">
    <property type="interactions" value="25"/>
</dbReference>
<organism evidence="1 2">
    <name type="scientific">Hanseniaspora osmophila</name>
    <dbReference type="NCBI Taxonomy" id="56408"/>
    <lineage>
        <taxon>Eukaryota</taxon>
        <taxon>Fungi</taxon>
        <taxon>Dikarya</taxon>
        <taxon>Ascomycota</taxon>
        <taxon>Saccharomycotina</taxon>
        <taxon>Saccharomycetes</taxon>
        <taxon>Saccharomycodales</taxon>
        <taxon>Saccharomycodaceae</taxon>
        <taxon>Hanseniaspora</taxon>
    </lineage>
</organism>
<proteinExistence type="predicted"/>
<protein>
    <submittedName>
        <fullName evidence="1">Altered inheritance of mitochondria protein 36, mitochondrial</fullName>
    </submittedName>
</protein>
<accession>A0A1E5RN55</accession>
<name>A0A1E5RN55_9ASCO</name>
<dbReference type="AlphaFoldDB" id="A0A1E5RN55"/>
<comment type="caution">
    <text evidence="1">The sequence shown here is derived from an EMBL/GenBank/DDBJ whole genome shotgun (WGS) entry which is preliminary data.</text>
</comment>
<sequence length="250" mass="27869">MLRALLPKKSTQQIKNLATQGTVARSRFHIRSQRCNSTASTNAQKKQSSGPGIKKIALVGLIGTAIFVQAAESLEKSKPKNSFTEEEYNTYVMNGLKRKKLMLNPESFPPIKFLLNAQGATAQKKLSDDSAYVVDPVNVVEYYRSNETSKYEALLNEIFEKNGSNKDVLPEKLPQGMICMLIGRYIQDHTLSDKIESKSSIIIKNFPKNLKEAIKFENDVGNVKSIIIGESDAAQSDIVGYYDTVKKVEK</sequence>
<dbReference type="OrthoDB" id="4081130at2759"/>
<dbReference type="InParanoid" id="A0A1E5RN55"/>
<gene>
    <name evidence="1" type="ORF">AWRI3579_g937</name>
</gene>
<dbReference type="Proteomes" id="UP000095728">
    <property type="component" value="Unassembled WGS sequence"/>
</dbReference>
<evidence type="ECO:0000313" key="1">
    <source>
        <dbReference type="EMBL" id="OEJ88317.1"/>
    </source>
</evidence>
<evidence type="ECO:0000313" key="2">
    <source>
        <dbReference type="Proteomes" id="UP000095728"/>
    </source>
</evidence>
<dbReference type="EMBL" id="LPNM01000005">
    <property type="protein sequence ID" value="OEJ88317.1"/>
    <property type="molecule type" value="Genomic_DNA"/>
</dbReference>
<reference evidence="2" key="1">
    <citation type="journal article" date="2016" name="Genome Announc.">
        <title>Genome sequences of three species of Hanseniaspora isolated from spontaneous wine fermentations.</title>
        <authorList>
            <person name="Sternes P.R."/>
            <person name="Lee D."/>
            <person name="Kutyna D.R."/>
            <person name="Borneman A.R."/>
        </authorList>
    </citation>
    <scope>NUCLEOTIDE SEQUENCE [LARGE SCALE GENOMIC DNA]</scope>
    <source>
        <strain evidence="2">AWRI3579</strain>
    </source>
</reference>
<keyword evidence="2" id="KW-1185">Reference proteome</keyword>